<protein>
    <submittedName>
        <fullName evidence="1">Carboxylate--amine ligase</fullName>
    </submittedName>
</protein>
<organism evidence="1 2">
    <name type="scientific">Kytococcus schroeteri</name>
    <dbReference type="NCBI Taxonomy" id="138300"/>
    <lineage>
        <taxon>Bacteria</taxon>
        <taxon>Bacillati</taxon>
        <taxon>Actinomycetota</taxon>
        <taxon>Actinomycetes</taxon>
        <taxon>Micrococcales</taxon>
        <taxon>Kytococcaceae</taxon>
        <taxon>Kytococcus</taxon>
    </lineage>
</organism>
<dbReference type="InterPro" id="IPR038389">
    <property type="entry name" value="PSMG2_sf"/>
</dbReference>
<dbReference type="Gene3D" id="3.40.50.10900">
    <property type="entry name" value="PAC-like subunit"/>
    <property type="match status" value="1"/>
</dbReference>
<dbReference type="AlphaFoldDB" id="A0A2I1PDV2"/>
<dbReference type="PANTHER" id="PTHR35610:SF7">
    <property type="entry name" value="3-ISOPROPYLMALATE DEHYDRATASE"/>
    <property type="match status" value="1"/>
</dbReference>
<dbReference type="Pfam" id="PF09754">
    <property type="entry name" value="PAC2"/>
    <property type="match status" value="1"/>
</dbReference>
<dbReference type="RefSeq" id="WP_101848948.1">
    <property type="nucleotide sequence ID" value="NZ_PKIZ01000001.1"/>
</dbReference>
<dbReference type="PANTHER" id="PTHR35610">
    <property type="entry name" value="3-ISOPROPYLMALATE DEHYDRATASE-RELATED"/>
    <property type="match status" value="1"/>
</dbReference>
<accession>A0A2I1PDV2</accession>
<reference evidence="1 2" key="1">
    <citation type="submission" date="2017-12" db="EMBL/GenBank/DDBJ databases">
        <title>Phylogenetic diversity of female urinary microbiome.</title>
        <authorList>
            <person name="Thomas-White K."/>
            <person name="Wolfe A.J."/>
        </authorList>
    </citation>
    <scope>NUCLEOTIDE SEQUENCE [LARGE SCALE GENOMIC DNA]</scope>
    <source>
        <strain evidence="1 2">UMB1298</strain>
    </source>
</reference>
<gene>
    <name evidence="1" type="ORF">CYJ76_00740</name>
</gene>
<evidence type="ECO:0000313" key="2">
    <source>
        <dbReference type="Proteomes" id="UP000234206"/>
    </source>
</evidence>
<dbReference type="PIRSF" id="PIRSF028754">
    <property type="entry name" value="UCP028754"/>
    <property type="match status" value="1"/>
</dbReference>
<dbReference type="InterPro" id="IPR019151">
    <property type="entry name" value="Proteasome_assmbl_chaperone_2"/>
</dbReference>
<comment type="caution">
    <text evidence="1">The sequence shown here is derived from an EMBL/GenBank/DDBJ whole genome shotgun (WGS) entry which is preliminary data.</text>
</comment>
<dbReference type="Proteomes" id="UP000234206">
    <property type="component" value="Unassembled WGS sequence"/>
</dbReference>
<dbReference type="OrthoDB" id="150941at2"/>
<proteinExistence type="predicted"/>
<keyword evidence="2" id="KW-1185">Reference proteome</keyword>
<evidence type="ECO:0000313" key="1">
    <source>
        <dbReference type="EMBL" id="PKZ42812.1"/>
    </source>
</evidence>
<dbReference type="InterPro" id="IPR008492">
    <property type="entry name" value="Rv2714-like"/>
</dbReference>
<sequence length="286" mass="31237">MLNEDPAPLRDPVVVAAFEGWNDAGEAATAAIAHLIEVWGAEEVAAFDPEDYYDYQVHRPRIVRRGGRRQVEWPTTSFHVAQPPGLDRDVLLVQGLEPSMRWRAFTEELLGWVAEAGATEFVTLGALLADVPHTRPLPVSTTTSSLALQRRLDVQAADYEGPTGIVGVLNQEAEDTGLDAVSLWVSVPHYAGGVPSPRATWGLLTALEEVLDTVIDTADLQELSRAWTRGVEELTRQDENVAEYVEALEEAVDELTSPQASGDALAKEFEQYLKRREGDGGSTPPV</sequence>
<keyword evidence="1" id="KW-0436">Ligase</keyword>
<dbReference type="EMBL" id="PKIZ01000001">
    <property type="protein sequence ID" value="PKZ42812.1"/>
    <property type="molecule type" value="Genomic_DNA"/>
</dbReference>
<dbReference type="SUPFAM" id="SSF159659">
    <property type="entry name" value="Cgl1923-like"/>
    <property type="match status" value="1"/>
</dbReference>
<name>A0A2I1PDV2_9MICO</name>
<dbReference type="GO" id="GO:0016874">
    <property type="term" value="F:ligase activity"/>
    <property type="evidence" value="ECO:0007669"/>
    <property type="project" value="UniProtKB-KW"/>
</dbReference>